<dbReference type="SFLD" id="SFLDG01140">
    <property type="entry name" value="C2.B:_Phosphomannomutase_and_P"/>
    <property type="match status" value="1"/>
</dbReference>
<dbReference type="InterPro" id="IPR023214">
    <property type="entry name" value="HAD_sf"/>
</dbReference>
<dbReference type="NCBIfam" id="TIGR00099">
    <property type="entry name" value="Cof-subfamily"/>
    <property type="match status" value="1"/>
</dbReference>
<proteinExistence type="predicted"/>
<dbReference type="Proteomes" id="UP001304650">
    <property type="component" value="Chromosome"/>
</dbReference>
<dbReference type="SFLD" id="SFLDS00003">
    <property type="entry name" value="Haloacid_Dehalogenase"/>
    <property type="match status" value="1"/>
</dbReference>
<dbReference type="PANTHER" id="PTHR10000:SF8">
    <property type="entry name" value="HAD SUPERFAMILY HYDROLASE-LIKE, TYPE 3"/>
    <property type="match status" value="1"/>
</dbReference>
<sequence>MNYRLVALDVDGTLLTDDHELTDQTIETIQQVYDQGCHIVLCTGRAPASTLPILEQLGLEGTMITHNGAVTVHADERGQSLVNEFSFTVAEIEPMLAYARREGIHFDVCTAFNMFIERIGEYEKMMYKKFLIQPKLVTSVSELSVPIVKFTLFGQPDVLDRVQKEWEEQKLYGHLRMIRSGDLFIDVMNPEANKGTALKALASSLNIESSQILAIGNYYNDLEMMNFAGLGIAVENSPDAVKEAADAVTSSNNNQGVHEALRQYCLT</sequence>
<dbReference type="SUPFAM" id="SSF56784">
    <property type="entry name" value="HAD-like"/>
    <property type="match status" value="1"/>
</dbReference>
<dbReference type="RefSeq" id="WP_314797173.1">
    <property type="nucleotide sequence ID" value="NZ_CP130319.1"/>
</dbReference>
<dbReference type="NCBIfam" id="TIGR01484">
    <property type="entry name" value="HAD-SF-IIB"/>
    <property type="match status" value="1"/>
</dbReference>
<dbReference type="Gene3D" id="3.30.1240.10">
    <property type="match status" value="1"/>
</dbReference>
<dbReference type="InterPro" id="IPR036412">
    <property type="entry name" value="HAD-like_sf"/>
</dbReference>
<protein>
    <submittedName>
        <fullName evidence="1">Cof-type HAD-IIB family hydrolase</fullName>
        <ecNumber evidence="1">3.1.3.-</ecNumber>
    </submittedName>
</protein>
<dbReference type="Pfam" id="PF08282">
    <property type="entry name" value="Hydrolase_3"/>
    <property type="match status" value="1"/>
</dbReference>
<dbReference type="InterPro" id="IPR006379">
    <property type="entry name" value="HAD-SF_hydro_IIB"/>
</dbReference>
<accession>A0AA96RHB7</accession>
<keyword evidence="2" id="KW-1185">Reference proteome</keyword>
<evidence type="ECO:0000313" key="1">
    <source>
        <dbReference type="EMBL" id="WNR43158.1"/>
    </source>
</evidence>
<dbReference type="PROSITE" id="PS01228">
    <property type="entry name" value="COF_1"/>
    <property type="match status" value="1"/>
</dbReference>
<dbReference type="KEGG" id="proo:MJB10_18845"/>
<dbReference type="GO" id="GO:0005829">
    <property type="term" value="C:cytosol"/>
    <property type="evidence" value="ECO:0007669"/>
    <property type="project" value="TreeGrafter"/>
</dbReference>
<dbReference type="GO" id="GO:0016791">
    <property type="term" value="F:phosphatase activity"/>
    <property type="evidence" value="ECO:0007669"/>
    <property type="project" value="UniProtKB-ARBA"/>
</dbReference>
<dbReference type="InterPro" id="IPR000150">
    <property type="entry name" value="Cof"/>
</dbReference>
<dbReference type="CDD" id="cd07516">
    <property type="entry name" value="HAD_Pase"/>
    <property type="match status" value="1"/>
</dbReference>
<dbReference type="EC" id="3.1.3.-" evidence="1"/>
<name>A0AA96RHB7_9BACL</name>
<dbReference type="PANTHER" id="PTHR10000">
    <property type="entry name" value="PHOSPHOSERINE PHOSPHATASE"/>
    <property type="match status" value="1"/>
</dbReference>
<evidence type="ECO:0000313" key="2">
    <source>
        <dbReference type="Proteomes" id="UP001304650"/>
    </source>
</evidence>
<organism evidence="1 2">
    <name type="scientific">Paenibacillus roseopurpureus</name>
    <dbReference type="NCBI Taxonomy" id="2918901"/>
    <lineage>
        <taxon>Bacteria</taxon>
        <taxon>Bacillati</taxon>
        <taxon>Bacillota</taxon>
        <taxon>Bacilli</taxon>
        <taxon>Bacillales</taxon>
        <taxon>Paenibacillaceae</taxon>
        <taxon>Paenibacillus</taxon>
    </lineage>
</organism>
<dbReference type="Gene3D" id="3.40.50.1000">
    <property type="entry name" value="HAD superfamily/HAD-like"/>
    <property type="match status" value="1"/>
</dbReference>
<gene>
    <name evidence="1" type="ORF">MJB10_18845</name>
</gene>
<dbReference type="EMBL" id="CP130319">
    <property type="protein sequence ID" value="WNR43158.1"/>
    <property type="molecule type" value="Genomic_DNA"/>
</dbReference>
<dbReference type="GO" id="GO:0000287">
    <property type="term" value="F:magnesium ion binding"/>
    <property type="evidence" value="ECO:0007669"/>
    <property type="project" value="TreeGrafter"/>
</dbReference>
<reference evidence="1" key="1">
    <citation type="submission" date="2022-02" db="EMBL/GenBank/DDBJ databases">
        <title>Paenibacillus sp. MBLB1832 Whole Genome Shotgun Sequencing.</title>
        <authorList>
            <person name="Hwang C.Y."/>
            <person name="Cho E.-S."/>
            <person name="Seo M.-J."/>
        </authorList>
    </citation>
    <scope>NUCLEOTIDE SEQUENCE</scope>
    <source>
        <strain evidence="1">MBLB1832</strain>
    </source>
</reference>
<keyword evidence="1" id="KW-0378">Hydrolase</keyword>
<dbReference type="AlphaFoldDB" id="A0AA96RHB7"/>